<sequence length="167" mass="19219">MFPFQSPFSSNEDWQKWMKQFNQGDIEKYVQNVLTQSLPDSLQKHQKAFDFLRDTPFSPIENQQPIHSSPETETPTIHISVFETHEDVYVKIPVDDASMFSHLKIYHTSNQAIIEGIPTADDKKIVILPAIVKKKGAVAHFKEGILQIKIPKEIDLQYTEIDVPDLE</sequence>
<dbReference type="Proteomes" id="UP001387364">
    <property type="component" value="Chromosome"/>
</dbReference>
<gene>
    <name evidence="1" type="ORF">WDJ61_05550</name>
</gene>
<protein>
    <submittedName>
        <fullName evidence="1">Hsp20/alpha crystallin family protein</fullName>
    </submittedName>
</protein>
<organism evidence="1 2">
    <name type="scientific">Bacillus kandeliae</name>
    <dbReference type="NCBI Taxonomy" id="3129297"/>
    <lineage>
        <taxon>Bacteria</taxon>
        <taxon>Bacillati</taxon>
        <taxon>Bacillota</taxon>
        <taxon>Bacilli</taxon>
        <taxon>Bacillales</taxon>
        <taxon>Bacillaceae</taxon>
        <taxon>Bacillus</taxon>
    </lineage>
</organism>
<evidence type="ECO:0000313" key="2">
    <source>
        <dbReference type="Proteomes" id="UP001387364"/>
    </source>
</evidence>
<dbReference type="SUPFAM" id="SSF49764">
    <property type="entry name" value="HSP20-like chaperones"/>
    <property type="match status" value="1"/>
</dbReference>
<keyword evidence="2" id="KW-1185">Reference proteome</keyword>
<dbReference type="EMBL" id="CP147404">
    <property type="protein sequence ID" value="WXB94093.1"/>
    <property type="molecule type" value="Genomic_DNA"/>
</dbReference>
<reference evidence="1 2" key="1">
    <citation type="submission" date="2024-02" db="EMBL/GenBank/DDBJ databases">
        <title>Seven novel Bacillus-like species.</title>
        <authorList>
            <person name="Liu G."/>
        </authorList>
    </citation>
    <scope>NUCLEOTIDE SEQUENCE [LARGE SCALE GENOMIC DNA]</scope>
    <source>
        <strain evidence="1 2">FJAT-52991</strain>
    </source>
</reference>
<name>A0ABZ2N8M7_9BACI</name>
<dbReference type="InterPro" id="IPR008978">
    <property type="entry name" value="HSP20-like_chaperone"/>
</dbReference>
<dbReference type="RefSeq" id="WP_338753691.1">
    <property type="nucleotide sequence ID" value="NZ_CP147404.1"/>
</dbReference>
<evidence type="ECO:0000313" key="1">
    <source>
        <dbReference type="EMBL" id="WXB94093.1"/>
    </source>
</evidence>
<accession>A0ABZ2N8M7</accession>
<proteinExistence type="predicted"/>